<evidence type="ECO:0000313" key="8">
    <source>
        <dbReference type="Proteomes" id="UP000662931"/>
    </source>
</evidence>
<dbReference type="GO" id="GO:0003723">
    <property type="term" value="F:RNA binding"/>
    <property type="evidence" value="ECO:0007669"/>
    <property type="project" value="TreeGrafter"/>
</dbReference>
<dbReference type="RefSeq" id="XP_038778797.1">
    <property type="nucleotide sequence ID" value="XM_038922869.1"/>
</dbReference>
<sequence>MTRKGDKVKKGSKKGFSTEGAFVTSDPRFSQVYNDPRFRAPRKKDLKIKLDDRFTKEELSFGKSSAKVDKYGRKISGKDDEEQKDVFDKLYETTKEDEDEDEGESEAEADVMARARGLMSEEESSESSSSESEDEDEEVVFNEKQEDEDVFGEIQEDGEVPEGEPTTRLAAVNLDWDHITSTDLFATFSGFIQKGGKLIKVSIYPSDYGKMKMQKEEVEGPPKEFFGAIETNEGAESDSGENDDEDGEIDIQKATKKLYTEDEGIDYNSKALRKYQLQRLRYYYAVINCDSVETAKSIYENCDETEYESTANTFDLRYIPEDMEFTDSVPRDTCDRVPSSYKPIDFATDALRNSKVKLSWDETPIQRIEMTSRDFSQREIDDMDFKAYLASDSSEEEAEEDAEKTKERYRRLLKKPEPDEEDDEDGISDVDMEVTFTPGLIEADKEVKEEKEESKQQTTIEKYRNKEKDRKKKRKEKLKEMKKQERAKKTGKREKHRHIEEKKDDNHFDMKDIIKAEKLKLKKKKSKKQKRQEREIGEIDEDIKIDEGDTRFDEIFEDHEFAIDPTNPEFKKTTVMKKLEERKNPSSQDHAVWIDESKCFFEDLPKDTIVVGKYEAYEFDANKNDYVNSNRLQVEITVDETFDNNHRVVSQKNSPIGQFTFTSLDSGEHKFCITPKHTDWSKRAKHRILFDLAVGDARPLVDSRRDEDVNFLTMKTNELVRKIQDIRREQQLFRVKEAIFRDTSESVNYNSVKWTGVQLIVLVAIGVWQTSYLKSYFVKQKVV</sequence>
<evidence type="ECO:0000256" key="5">
    <source>
        <dbReference type="SAM" id="MobiDB-lite"/>
    </source>
</evidence>
<dbReference type="Pfam" id="PF25121">
    <property type="entry name" value="RRM_ESF1"/>
    <property type="match status" value="1"/>
</dbReference>
<feature type="region of interest" description="Disordered" evidence="5">
    <location>
        <begin position="388"/>
        <end position="508"/>
    </location>
</feature>
<proteinExistence type="inferred from homology"/>
<evidence type="ECO:0000313" key="7">
    <source>
        <dbReference type="EMBL" id="QPG75232.1"/>
    </source>
</evidence>
<dbReference type="AlphaFoldDB" id="A0A875S5B6"/>
<comment type="subcellular location">
    <subcellularLocation>
        <location evidence="1">Nucleus</location>
        <location evidence="1">Nucleolus</location>
    </subcellularLocation>
</comment>
<evidence type="ECO:0000256" key="1">
    <source>
        <dbReference type="ARBA" id="ARBA00004604"/>
    </source>
</evidence>
<dbReference type="EMBL" id="CP064813">
    <property type="protein sequence ID" value="QPG75232.1"/>
    <property type="molecule type" value="Genomic_DNA"/>
</dbReference>
<dbReference type="Pfam" id="PF08159">
    <property type="entry name" value="NUC153"/>
    <property type="match status" value="1"/>
</dbReference>
<feature type="compositionally biased region" description="Basic and acidic residues" evidence="5">
    <location>
        <begin position="497"/>
        <end position="508"/>
    </location>
</feature>
<dbReference type="GO" id="GO:0006364">
    <property type="term" value="P:rRNA processing"/>
    <property type="evidence" value="ECO:0007669"/>
    <property type="project" value="InterPro"/>
</dbReference>
<keyword evidence="4" id="KW-0539">Nucleus</keyword>
<organism evidence="7 8">
    <name type="scientific">Eeniella nana</name>
    <name type="common">Yeast</name>
    <name type="synonym">Brettanomyces nanus</name>
    <dbReference type="NCBI Taxonomy" id="13502"/>
    <lineage>
        <taxon>Eukaryota</taxon>
        <taxon>Fungi</taxon>
        <taxon>Dikarya</taxon>
        <taxon>Ascomycota</taxon>
        <taxon>Saccharomycotina</taxon>
        <taxon>Pichiomycetes</taxon>
        <taxon>Pichiales</taxon>
        <taxon>Pichiaceae</taxon>
        <taxon>Brettanomyces</taxon>
    </lineage>
</organism>
<comment type="similarity">
    <text evidence="2">Belongs to the ESF1 family.</text>
</comment>
<dbReference type="GeneID" id="62195983"/>
<dbReference type="Proteomes" id="UP000662931">
    <property type="component" value="Chromosome 2"/>
</dbReference>
<feature type="region of interest" description="Disordered" evidence="5">
    <location>
        <begin position="70"/>
        <end position="163"/>
    </location>
</feature>
<feature type="compositionally biased region" description="Basic and acidic residues" evidence="5">
    <location>
        <begin position="442"/>
        <end position="468"/>
    </location>
</feature>
<dbReference type="SMART" id="SM01190">
    <property type="entry name" value="EMP24_GP25L"/>
    <property type="match status" value="1"/>
</dbReference>
<dbReference type="InterPro" id="IPR012580">
    <property type="entry name" value="NUC153"/>
</dbReference>
<dbReference type="OrthoDB" id="3427at2759"/>
<feature type="region of interest" description="Disordered" evidence="5">
    <location>
        <begin position="1"/>
        <end position="36"/>
    </location>
</feature>
<gene>
    <name evidence="7" type="ORF">FOA43_002582</name>
</gene>
<dbReference type="PANTHER" id="PTHR12202:SF0">
    <property type="entry name" value="ESF1 HOMOLOG"/>
    <property type="match status" value="1"/>
</dbReference>
<dbReference type="KEGG" id="bnn:FOA43_002582"/>
<feature type="domain" description="GOLD" evidence="6">
    <location>
        <begin position="597"/>
        <end position="694"/>
    </location>
</feature>
<dbReference type="Pfam" id="PF01105">
    <property type="entry name" value="EMP24_GP25L"/>
    <property type="match status" value="1"/>
</dbReference>
<feature type="compositionally biased region" description="Acidic residues" evidence="5">
    <location>
        <begin position="418"/>
        <end position="432"/>
    </location>
</feature>
<dbReference type="InterPro" id="IPR039754">
    <property type="entry name" value="Esf1"/>
</dbReference>
<dbReference type="InterPro" id="IPR009038">
    <property type="entry name" value="GOLD_dom"/>
</dbReference>
<feature type="compositionally biased region" description="Acidic residues" evidence="5">
    <location>
        <begin position="95"/>
        <end position="109"/>
    </location>
</feature>
<feature type="compositionally biased region" description="Basic and acidic residues" evidence="5">
    <location>
        <begin position="84"/>
        <end position="94"/>
    </location>
</feature>
<keyword evidence="8" id="KW-1185">Reference proteome</keyword>
<dbReference type="PANTHER" id="PTHR12202">
    <property type="entry name" value="ESF1 HOMOLOG"/>
    <property type="match status" value="1"/>
</dbReference>
<feature type="compositionally biased region" description="Basic and acidic residues" evidence="5">
    <location>
        <begin position="477"/>
        <end position="488"/>
    </location>
</feature>
<dbReference type="InterPro" id="IPR056750">
    <property type="entry name" value="RRM_ESF1"/>
</dbReference>
<name>A0A875S5B6_EENNA</name>
<evidence type="ECO:0000256" key="4">
    <source>
        <dbReference type="ARBA" id="ARBA00023242"/>
    </source>
</evidence>
<accession>A0A875S5B6</accession>
<evidence type="ECO:0000256" key="3">
    <source>
        <dbReference type="ARBA" id="ARBA00023054"/>
    </source>
</evidence>
<evidence type="ECO:0000259" key="6">
    <source>
        <dbReference type="PROSITE" id="PS50866"/>
    </source>
</evidence>
<keyword evidence="3" id="KW-0175">Coiled coil</keyword>
<feature type="compositionally biased region" description="Acidic residues" evidence="5">
    <location>
        <begin position="393"/>
        <end position="402"/>
    </location>
</feature>
<dbReference type="PROSITE" id="PS50866">
    <property type="entry name" value="GOLD"/>
    <property type="match status" value="1"/>
</dbReference>
<protein>
    <recommendedName>
        <fullName evidence="6">GOLD domain-containing protein</fullName>
    </recommendedName>
</protein>
<reference evidence="7" key="1">
    <citation type="submission" date="2020-10" db="EMBL/GenBank/DDBJ databases">
        <authorList>
            <person name="Roach M.J.R."/>
        </authorList>
    </citation>
    <scope>NUCLEOTIDE SEQUENCE</scope>
    <source>
        <strain evidence="7">CBS 1945</strain>
    </source>
</reference>
<evidence type="ECO:0000256" key="2">
    <source>
        <dbReference type="ARBA" id="ARBA00009087"/>
    </source>
</evidence>
<feature type="compositionally biased region" description="Acidic residues" evidence="5">
    <location>
        <begin position="120"/>
        <end position="162"/>
    </location>
</feature>
<dbReference type="GO" id="GO:0005730">
    <property type="term" value="C:nucleolus"/>
    <property type="evidence" value="ECO:0007669"/>
    <property type="project" value="UniProtKB-SubCell"/>
</dbReference>